<evidence type="ECO:0000256" key="4">
    <source>
        <dbReference type="ARBA" id="ARBA00023125"/>
    </source>
</evidence>
<comment type="caution">
    <text evidence="9">The sequence shown here is derived from an EMBL/GenBank/DDBJ whole genome shotgun (WGS) entry which is preliminary data.</text>
</comment>
<evidence type="ECO:0000256" key="3">
    <source>
        <dbReference type="ARBA" id="ARBA00022908"/>
    </source>
</evidence>
<dbReference type="OrthoDB" id="9801717at2"/>
<evidence type="ECO:0000256" key="6">
    <source>
        <dbReference type="PROSITE-ProRule" id="PRU01248"/>
    </source>
</evidence>
<dbReference type="InterPro" id="IPR050090">
    <property type="entry name" value="Tyrosine_recombinase_XerCD"/>
</dbReference>
<evidence type="ECO:0000259" key="8">
    <source>
        <dbReference type="PROSITE" id="PS51900"/>
    </source>
</evidence>
<name>A0A4Z0Y971_9FIRM</name>
<keyword evidence="5" id="KW-0233">DNA recombination</keyword>
<accession>A0A4Z0Y971</accession>
<dbReference type="Gene3D" id="1.10.150.130">
    <property type="match status" value="1"/>
</dbReference>
<dbReference type="GO" id="GO:0006310">
    <property type="term" value="P:DNA recombination"/>
    <property type="evidence" value="ECO:0007669"/>
    <property type="project" value="UniProtKB-KW"/>
</dbReference>
<keyword evidence="10" id="KW-1185">Reference proteome</keyword>
<reference evidence="9 10" key="1">
    <citation type="submission" date="2019-04" db="EMBL/GenBank/DDBJ databases">
        <authorList>
            <person name="Poehlein A."/>
            <person name="Bengelsdorf F.R."/>
            <person name="Duerre P."/>
            <person name="Daniel R."/>
        </authorList>
    </citation>
    <scope>NUCLEOTIDE SEQUENCE [LARGE SCALE GENOMIC DNA]</scope>
    <source>
        <strain evidence="9 10">BS-1</strain>
    </source>
</reference>
<evidence type="ECO:0000256" key="2">
    <source>
        <dbReference type="ARBA" id="ARBA00008857"/>
    </source>
</evidence>
<dbReference type="Gene3D" id="1.10.443.10">
    <property type="entry name" value="Intergrase catalytic core"/>
    <property type="match status" value="1"/>
</dbReference>
<dbReference type="PANTHER" id="PTHR30349:SF41">
    <property type="entry name" value="INTEGRASE_RECOMBINASE PROTEIN MJ0367-RELATED"/>
    <property type="match status" value="1"/>
</dbReference>
<keyword evidence="3" id="KW-0229">DNA integration</keyword>
<dbReference type="GO" id="GO:0015074">
    <property type="term" value="P:DNA integration"/>
    <property type="evidence" value="ECO:0007669"/>
    <property type="project" value="UniProtKB-KW"/>
</dbReference>
<organism evidence="9 10">
    <name type="scientific">Caproiciproducens galactitolivorans</name>
    <dbReference type="NCBI Taxonomy" id="642589"/>
    <lineage>
        <taxon>Bacteria</taxon>
        <taxon>Bacillati</taxon>
        <taxon>Bacillota</taxon>
        <taxon>Clostridia</taxon>
        <taxon>Eubacteriales</taxon>
        <taxon>Acutalibacteraceae</taxon>
        <taxon>Caproiciproducens</taxon>
    </lineage>
</organism>
<dbReference type="InterPro" id="IPR044068">
    <property type="entry name" value="CB"/>
</dbReference>
<dbReference type="Pfam" id="PF00589">
    <property type="entry name" value="Phage_integrase"/>
    <property type="match status" value="1"/>
</dbReference>
<dbReference type="Proteomes" id="UP000297714">
    <property type="component" value="Unassembled WGS sequence"/>
</dbReference>
<evidence type="ECO:0000313" key="10">
    <source>
        <dbReference type="Proteomes" id="UP000297714"/>
    </source>
</evidence>
<evidence type="ECO:0000256" key="5">
    <source>
        <dbReference type="ARBA" id="ARBA00023172"/>
    </source>
</evidence>
<evidence type="ECO:0000256" key="1">
    <source>
        <dbReference type="ARBA" id="ARBA00003283"/>
    </source>
</evidence>
<dbReference type="PANTHER" id="PTHR30349">
    <property type="entry name" value="PHAGE INTEGRASE-RELATED"/>
    <property type="match status" value="1"/>
</dbReference>
<dbReference type="InterPro" id="IPR013762">
    <property type="entry name" value="Integrase-like_cat_sf"/>
</dbReference>
<dbReference type="PROSITE" id="PS51898">
    <property type="entry name" value="TYR_RECOMBINASE"/>
    <property type="match status" value="1"/>
</dbReference>
<evidence type="ECO:0000313" key="9">
    <source>
        <dbReference type="EMBL" id="TGJ75821.1"/>
    </source>
</evidence>
<gene>
    <name evidence="9" type="primary">xerD_5</name>
    <name evidence="9" type="ORF">CAGA_20280</name>
</gene>
<feature type="domain" description="Tyr recombinase" evidence="7">
    <location>
        <begin position="132"/>
        <end position="316"/>
    </location>
</feature>
<dbReference type="PROSITE" id="PS51900">
    <property type="entry name" value="CB"/>
    <property type="match status" value="1"/>
</dbReference>
<dbReference type="EMBL" id="SRMQ01000010">
    <property type="protein sequence ID" value="TGJ75821.1"/>
    <property type="molecule type" value="Genomic_DNA"/>
</dbReference>
<evidence type="ECO:0000259" key="7">
    <source>
        <dbReference type="PROSITE" id="PS51898"/>
    </source>
</evidence>
<dbReference type="InterPro" id="IPR010998">
    <property type="entry name" value="Integrase_recombinase_N"/>
</dbReference>
<dbReference type="Pfam" id="PF02899">
    <property type="entry name" value="Phage_int_SAM_1"/>
    <property type="match status" value="1"/>
</dbReference>
<proteinExistence type="inferred from homology"/>
<feature type="domain" description="Core-binding (CB)" evidence="8">
    <location>
        <begin position="25"/>
        <end position="111"/>
    </location>
</feature>
<keyword evidence="4 6" id="KW-0238">DNA-binding</keyword>
<comment type="function">
    <text evidence="1">Site-specific tyrosine recombinase, which acts by catalyzing the cutting and rejoining of the recombining DNA molecules.</text>
</comment>
<comment type="similarity">
    <text evidence="2">Belongs to the 'phage' integrase family.</text>
</comment>
<dbReference type="AlphaFoldDB" id="A0A4Z0Y971"/>
<dbReference type="InterPro" id="IPR011010">
    <property type="entry name" value="DNA_brk_join_enz"/>
</dbReference>
<protein>
    <submittedName>
        <fullName evidence="9">Tyrosine recombinase XerD</fullName>
    </submittedName>
</protein>
<sequence length="325" mass="38439">MAIITQDLHPLLFCFLQINKGCFVMLLKDLSEEFKFNCQCRKLSEKTTSNYNKQVNYLLRYLEDEHNVTQLEDVKPQQIKQFLIMMQKKGRKPQYINDLLKAFKCFFKYLQEEEYTTDLITEKIKNVKQPKVIIQTFTDDEVKRMVQFYSGNDYLNIRNRTILCLFFDTGIRLNELITLRDEQIHDDYILIHGKGDKERVVPKSPYLARCLFKYQIVKKSYFEYRTQKYDNTFLSKNGKPLTHEAIERMVRVTGKECKVNSNIRCSPHTCRHTFAQMQLKNGLDIYALSRIMGHESISITQRYLEGLKDRDVLVAGTKTSPLMNL</sequence>
<dbReference type="SUPFAM" id="SSF56349">
    <property type="entry name" value="DNA breaking-rejoining enzymes"/>
    <property type="match status" value="1"/>
</dbReference>
<dbReference type="GO" id="GO:0003677">
    <property type="term" value="F:DNA binding"/>
    <property type="evidence" value="ECO:0007669"/>
    <property type="project" value="UniProtKB-UniRule"/>
</dbReference>
<dbReference type="InterPro" id="IPR004107">
    <property type="entry name" value="Integrase_SAM-like_N"/>
</dbReference>
<dbReference type="InterPro" id="IPR002104">
    <property type="entry name" value="Integrase_catalytic"/>
</dbReference>